<feature type="chain" id="PRO_5012214326" description="DUF4861 domain-containing protein" evidence="1">
    <location>
        <begin position="20"/>
        <end position="374"/>
    </location>
</feature>
<gene>
    <name evidence="2" type="ORF">SAMN05660862_2835</name>
</gene>
<dbReference type="OrthoDB" id="9800230at2"/>
<dbReference type="RefSeq" id="WP_085473706.1">
    <property type="nucleotide sequence ID" value="NZ_FXAU01000005.1"/>
</dbReference>
<dbReference type="AlphaFoldDB" id="A0A1X7KG50"/>
<evidence type="ECO:0000313" key="3">
    <source>
        <dbReference type="Proteomes" id="UP000192980"/>
    </source>
</evidence>
<dbReference type="STRING" id="561061.SAMN05660862_2835"/>
<accession>A0A1X7KG50</accession>
<evidence type="ECO:0000256" key="1">
    <source>
        <dbReference type="SAM" id="SignalP"/>
    </source>
</evidence>
<sequence>MRKLGITAVTLAVAMSLHAQQKKTITISNPSAADRQELVTIPFQTLKQQFGLKDTVFVIKNKKSGEVLPIQFERLGKQHVQNVLIEASIAGKGKLELVVVQEKAPVAIQKTYARYVPERKDDFAWENNVVAFRAYGKALEGTSEDAQGFDFWAKRTSDLIINEWYATGDYHADHGKGLDYYSVGQTLGVGDVALYFGDKVHYTKHYRHFEILDNGPLRSTFKLIFEPQAIAGETIVLEKTISLDAGSQLSKVSLSVKNTNAERTPLVVGIAKRKEERPDFQWASDDGVFSYWEPAQNGNITGTGLILPDDRAALIQSPTQFLFKITQQNNQPLEYYMGAAFNKAGAITSDEQWHMYLLTKAEHLHHPLTIKYNK</sequence>
<dbReference type="Pfam" id="PF16153">
    <property type="entry name" value="DUF4861"/>
    <property type="match status" value="1"/>
</dbReference>
<keyword evidence="3" id="KW-1185">Reference proteome</keyword>
<reference evidence="2 3" key="1">
    <citation type="submission" date="2017-04" db="EMBL/GenBank/DDBJ databases">
        <authorList>
            <person name="Afonso C.L."/>
            <person name="Miller P.J."/>
            <person name="Scott M.A."/>
            <person name="Spackman E."/>
            <person name="Goraichik I."/>
            <person name="Dimitrov K.M."/>
            <person name="Suarez D.L."/>
            <person name="Swayne D.E."/>
        </authorList>
    </citation>
    <scope>NUCLEOTIDE SEQUENCE [LARGE SCALE GENOMIC DNA]</scope>
    <source>
        <strain evidence="2 3">DSM 22418</strain>
    </source>
</reference>
<evidence type="ECO:0000313" key="2">
    <source>
        <dbReference type="EMBL" id="SMG39933.1"/>
    </source>
</evidence>
<dbReference type="EMBL" id="FXAU01000005">
    <property type="protein sequence ID" value="SMG39933.1"/>
    <property type="molecule type" value="Genomic_DNA"/>
</dbReference>
<dbReference type="Proteomes" id="UP000192980">
    <property type="component" value="Unassembled WGS sequence"/>
</dbReference>
<proteinExistence type="predicted"/>
<feature type="signal peptide" evidence="1">
    <location>
        <begin position="1"/>
        <end position="19"/>
    </location>
</feature>
<organism evidence="2 3">
    <name type="scientific">Sphingobacterium psychroaquaticum</name>
    <dbReference type="NCBI Taxonomy" id="561061"/>
    <lineage>
        <taxon>Bacteria</taxon>
        <taxon>Pseudomonadati</taxon>
        <taxon>Bacteroidota</taxon>
        <taxon>Sphingobacteriia</taxon>
        <taxon>Sphingobacteriales</taxon>
        <taxon>Sphingobacteriaceae</taxon>
        <taxon>Sphingobacterium</taxon>
    </lineage>
</organism>
<protein>
    <recommendedName>
        <fullName evidence="4">DUF4861 domain-containing protein</fullName>
    </recommendedName>
</protein>
<evidence type="ECO:0008006" key="4">
    <source>
        <dbReference type="Google" id="ProtNLM"/>
    </source>
</evidence>
<keyword evidence="1" id="KW-0732">Signal</keyword>
<dbReference type="InterPro" id="IPR032342">
    <property type="entry name" value="DUF4861"/>
</dbReference>
<name>A0A1X7KG50_9SPHI</name>